<comment type="caution">
    <text evidence="2">The sequence shown here is derived from an EMBL/GenBank/DDBJ whole genome shotgun (WGS) entry which is preliminary data.</text>
</comment>
<reference evidence="2 3" key="1">
    <citation type="journal article" date="2019" name="Int. J. Syst. Evol. Microbiol.">
        <title>The Global Catalogue of Microorganisms (GCM) 10K type strain sequencing project: providing services to taxonomists for standard genome sequencing and annotation.</title>
        <authorList>
            <consortium name="The Broad Institute Genomics Platform"/>
            <consortium name="The Broad Institute Genome Sequencing Center for Infectious Disease"/>
            <person name="Wu L."/>
            <person name="Ma J."/>
        </authorList>
    </citation>
    <scope>NUCLEOTIDE SEQUENCE [LARGE SCALE GENOMIC DNA]</scope>
    <source>
        <strain evidence="2 3">JCM 13595</strain>
    </source>
</reference>
<dbReference type="Proteomes" id="UP001501461">
    <property type="component" value="Unassembled WGS sequence"/>
</dbReference>
<evidence type="ECO:0000313" key="2">
    <source>
        <dbReference type="EMBL" id="GAA2040438.1"/>
    </source>
</evidence>
<gene>
    <name evidence="2" type="ORF">GCM10009720_21060</name>
</gene>
<proteinExistence type="predicted"/>
<name>A0ABN2UPW6_9MICC</name>
<accession>A0ABN2UPW6</accession>
<dbReference type="RefSeq" id="WP_343958389.1">
    <property type="nucleotide sequence ID" value="NZ_BAAAMN010000046.1"/>
</dbReference>
<feature type="chain" id="PRO_5045154574" description="DUF4878 domain-containing protein" evidence="1">
    <location>
        <begin position="28"/>
        <end position="344"/>
    </location>
</feature>
<keyword evidence="1" id="KW-0732">Signal</keyword>
<organism evidence="2 3">
    <name type="scientific">Yaniella flava</name>
    <dbReference type="NCBI Taxonomy" id="287930"/>
    <lineage>
        <taxon>Bacteria</taxon>
        <taxon>Bacillati</taxon>
        <taxon>Actinomycetota</taxon>
        <taxon>Actinomycetes</taxon>
        <taxon>Micrococcales</taxon>
        <taxon>Micrococcaceae</taxon>
        <taxon>Yaniella</taxon>
    </lineage>
</organism>
<evidence type="ECO:0008006" key="4">
    <source>
        <dbReference type="Google" id="ProtNLM"/>
    </source>
</evidence>
<keyword evidence="3" id="KW-1185">Reference proteome</keyword>
<feature type="signal peptide" evidence="1">
    <location>
        <begin position="1"/>
        <end position="27"/>
    </location>
</feature>
<protein>
    <recommendedName>
        <fullName evidence="4">DUF4878 domain-containing protein</fullName>
    </recommendedName>
</protein>
<dbReference type="PROSITE" id="PS51257">
    <property type="entry name" value="PROKAR_LIPOPROTEIN"/>
    <property type="match status" value="1"/>
</dbReference>
<evidence type="ECO:0000256" key="1">
    <source>
        <dbReference type="SAM" id="SignalP"/>
    </source>
</evidence>
<sequence length="344" mass="36879">METPRRLSVIKTVTAIPLMAIALTACGGPSQTAQEVVQGYTTALSANDIGTALEYVADPHDVVAENLIHLEGITAPEFSEIPEMGDAEDADNISVPIEVDGKESEVELIKVDGEWLLEEPDFIYEIGDNPSGDPGLTGLLESGLQMETSEGQTLDSDSVYISGPVSSTTPLNIDFTGNEFVEPMGTIIANLHTGPQPMLGDVETESAPKIADLVYEEMESAAPELSGTTVELGTNLSRAEVLSFPPKDRCTVTHSDEVDIRYTLYPPYEYRVVCLGDTASGEGMIELPADDDHAGLFTANFSGSKMTDIRLEAAPANLNVETAGLFSDTDLIEFINNLEDSLDR</sequence>
<dbReference type="EMBL" id="BAAAMN010000046">
    <property type="protein sequence ID" value="GAA2040438.1"/>
    <property type="molecule type" value="Genomic_DNA"/>
</dbReference>
<evidence type="ECO:0000313" key="3">
    <source>
        <dbReference type="Proteomes" id="UP001501461"/>
    </source>
</evidence>